<dbReference type="GO" id="GO:0005886">
    <property type="term" value="C:plasma membrane"/>
    <property type="evidence" value="ECO:0007669"/>
    <property type="project" value="InterPro"/>
</dbReference>
<reference evidence="2" key="1">
    <citation type="submission" date="2023-03" db="EMBL/GenBank/DDBJ databases">
        <authorList>
            <person name="Julca I."/>
        </authorList>
    </citation>
    <scope>NUCLEOTIDE SEQUENCE</scope>
</reference>
<dbReference type="PANTHER" id="PTHR38522:SF2">
    <property type="entry name" value="PLASMA MEMBRANE-ASSOCIATED CATION-BINDING PROTEIN 1"/>
    <property type="match status" value="1"/>
</dbReference>
<feature type="region of interest" description="Disordered" evidence="1">
    <location>
        <begin position="134"/>
        <end position="229"/>
    </location>
</feature>
<evidence type="ECO:0000256" key="1">
    <source>
        <dbReference type="SAM" id="MobiDB-lite"/>
    </source>
</evidence>
<proteinExistence type="predicted"/>
<dbReference type="EMBL" id="OX459118">
    <property type="protein sequence ID" value="CAI9090728.1"/>
    <property type="molecule type" value="Genomic_DNA"/>
</dbReference>
<evidence type="ECO:0000313" key="2">
    <source>
        <dbReference type="EMBL" id="CAI9090728.1"/>
    </source>
</evidence>
<name>A0AAV1C6U4_OLDCO</name>
<dbReference type="Proteomes" id="UP001161247">
    <property type="component" value="Chromosome 1"/>
</dbReference>
<gene>
    <name evidence="2" type="ORF">OLC1_LOCUS2818</name>
</gene>
<protein>
    <submittedName>
        <fullName evidence="2">OLC1v1025555C1</fullName>
    </submittedName>
</protein>
<dbReference type="InterPro" id="IPR008469">
    <property type="entry name" value="DREPP"/>
</dbReference>
<feature type="compositionally biased region" description="Low complexity" evidence="1">
    <location>
        <begin position="219"/>
        <end position="229"/>
    </location>
</feature>
<keyword evidence="3" id="KW-1185">Reference proteome</keyword>
<dbReference type="AlphaFoldDB" id="A0AAV1C6U4"/>
<accession>A0AAV1C6U4</accession>
<evidence type="ECO:0000313" key="3">
    <source>
        <dbReference type="Proteomes" id="UP001161247"/>
    </source>
</evidence>
<feature type="compositionally biased region" description="Low complexity" evidence="1">
    <location>
        <begin position="141"/>
        <end position="168"/>
    </location>
</feature>
<organism evidence="2 3">
    <name type="scientific">Oldenlandia corymbosa var. corymbosa</name>
    <dbReference type="NCBI Taxonomy" id="529605"/>
    <lineage>
        <taxon>Eukaryota</taxon>
        <taxon>Viridiplantae</taxon>
        <taxon>Streptophyta</taxon>
        <taxon>Embryophyta</taxon>
        <taxon>Tracheophyta</taxon>
        <taxon>Spermatophyta</taxon>
        <taxon>Magnoliopsida</taxon>
        <taxon>eudicotyledons</taxon>
        <taxon>Gunneridae</taxon>
        <taxon>Pentapetalae</taxon>
        <taxon>asterids</taxon>
        <taxon>lamiids</taxon>
        <taxon>Gentianales</taxon>
        <taxon>Rubiaceae</taxon>
        <taxon>Rubioideae</taxon>
        <taxon>Spermacoceae</taxon>
        <taxon>Hedyotis-Oldenlandia complex</taxon>
        <taxon>Oldenlandia</taxon>
    </lineage>
</organism>
<dbReference type="PANTHER" id="PTHR38522">
    <property type="entry name" value="PLASMA MEMBRANE-ASSOCIATED CATION-BINDING PROTEIN 1"/>
    <property type="match status" value="1"/>
</dbReference>
<dbReference type="Pfam" id="PF05558">
    <property type="entry name" value="DREPP"/>
    <property type="match status" value="1"/>
</dbReference>
<sequence>MTMNIWKEKVLPKIKKVFEKSPGKKALAAEAVKAFDEVKDQHATEFEEKKGDLQSKVVEIYEASPPEVKALVKDPKPTGLKKNSAAVQKFLDELVKIDFPGSKAVAEAATKLGPAYVPGPITFLFEKVATLLPEEVKEEAPPVTEEAATTTTEEPAAAPAESSATTATEEVKEKEIVVEAAEKKEEEAAAPAAEAPPAEKPAEAEALAATEEVKKEEPAAATAEPPKAT</sequence>
<feature type="compositionally biased region" description="Basic and acidic residues" evidence="1">
    <location>
        <begin position="169"/>
        <end position="187"/>
    </location>
</feature>